<evidence type="ECO:0000313" key="2">
    <source>
        <dbReference type="Proteomes" id="UP000050761"/>
    </source>
</evidence>
<protein>
    <submittedName>
        <fullName evidence="3">AAA_11 domain-containing protein</fullName>
    </submittedName>
</protein>
<dbReference type="Proteomes" id="UP000050761">
    <property type="component" value="Unassembled WGS sequence"/>
</dbReference>
<dbReference type="WBParaSite" id="HPBE_0001411901-mRNA-1">
    <property type="protein sequence ID" value="HPBE_0001411901-mRNA-1"/>
    <property type="gene ID" value="HPBE_0001411901"/>
</dbReference>
<reference evidence="3" key="2">
    <citation type="submission" date="2019-09" db="UniProtKB">
        <authorList>
            <consortium name="WormBaseParasite"/>
        </authorList>
    </citation>
    <scope>IDENTIFICATION</scope>
</reference>
<name>A0A183FZF0_HELPZ</name>
<dbReference type="InterPro" id="IPR027417">
    <property type="entry name" value="P-loop_NTPase"/>
</dbReference>
<organism evidence="2 3">
    <name type="scientific">Heligmosomoides polygyrus</name>
    <name type="common">Parasitic roundworm</name>
    <dbReference type="NCBI Taxonomy" id="6339"/>
    <lineage>
        <taxon>Eukaryota</taxon>
        <taxon>Metazoa</taxon>
        <taxon>Ecdysozoa</taxon>
        <taxon>Nematoda</taxon>
        <taxon>Chromadorea</taxon>
        <taxon>Rhabditida</taxon>
        <taxon>Rhabditina</taxon>
        <taxon>Rhabditomorpha</taxon>
        <taxon>Strongyloidea</taxon>
        <taxon>Heligmosomidae</taxon>
        <taxon>Heligmosomoides</taxon>
    </lineage>
</organism>
<gene>
    <name evidence="1" type="ORF">HPBE_LOCUS14120</name>
</gene>
<dbReference type="EMBL" id="UZAH01028216">
    <property type="protein sequence ID" value="VDO98550.1"/>
    <property type="molecule type" value="Genomic_DNA"/>
</dbReference>
<dbReference type="AlphaFoldDB" id="A0A183FZF0"/>
<reference evidence="1 2" key="1">
    <citation type="submission" date="2018-11" db="EMBL/GenBank/DDBJ databases">
        <authorList>
            <consortium name="Pathogen Informatics"/>
        </authorList>
    </citation>
    <scope>NUCLEOTIDE SEQUENCE [LARGE SCALE GENOMIC DNA]</scope>
</reference>
<dbReference type="Gene3D" id="3.40.50.300">
    <property type="entry name" value="P-loop containing nucleotide triphosphate hydrolases"/>
    <property type="match status" value="1"/>
</dbReference>
<proteinExistence type="predicted"/>
<sequence>MLRVRSPSIVCMTTASLLNITSRGGLLHKLLATCTVLISDEASQIPEPAFVAIASRFPQARHIVIGDVNQLQSMSVARDRLDLPSSGPEELWSSSWRAVTFPKPPPLRGALVSGTEARERRLVTSRLRLPNPAILLEAAVLALEDVTFEDAKDPRSGSLPGLWASHGLRLLPHDLDSIDRFYRQCLYDVFMKPTINSSSRCRVHHQVLKLRYSHAA</sequence>
<accession>A0A183FZF0</accession>
<evidence type="ECO:0000313" key="3">
    <source>
        <dbReference type="WBParaSite" id="HPBE_0001411901-mRNA-1"/>
    </source>
</evidence>
<keyword evidence="2" id="KW-1185">Reference proteome</keyword>
<accession>A0A3P7ZFN4</accession>
<evidence type="ECO:0000313" key="1">
    <source>
        <dbReference type="EMBL" id="VDO98550.1"/>
    </source>
</evidence>
<dbReference type="OrthoDB" id="5851052at2759"/>